<evidence type="ECO:0000256" key="10">
    <source>
        <dbReference type="ARBA" id="ARBA00022989"/>
    </source>
</evidence>
<dbReference type="InterPro" id="IPR036259">
    <property type="entry name" value="MFS_trans_sf"/>
</dbReference>
<accession>A0A9P5HKS6</accession>
<feature type="transmembrane region" description="Helical" evidence="16">
    <location>
        <begin position="1239"/>
        <end position="1256"/>
    </location>
</feature>
<proteinExistence type="inferred from homology"/>
<feature type="transmembrane region" description="Helical" evidence="16">
    <location>
        <begin position="1515"/>
        <end position="1537"/>
    </location>
</feature>
<dbReference type="InterPro" id="IPR029058">
    <property type="entry name" value="AB_hydrolase_fold"/>
</dbReference>
<dbReference type="Pfam" id="PF00083">
    <property type="entry name" value="Sugar_tr"/>
    <property type="match status" value="1"/>
</dbReference>
<keyword evidence="12" id="KW-0325">Glycoprotein</keyword>
<feature type="transmembrane region" description="Helical" evidence="16">
    <location>
        <begin position="1552"/>
        <end position="1572"/>
    </location>
</feature>
<keyword evidence="7 16" id="KW-0812">Transmembrane</keyword>
<feature type="transmembrane region" description="Helical" evidence="16">
    <location>
        <begin position="1306"/>
        <end position="1325"/>
    </location>
</feature>
<comment type="subcellular location">
    <subcellularLocation>
        <location evidence="2">Membrane</location>
        <topology evidence="2">Multi-pass membrane protein</topology>
    </subcellularLocation>
</comment>
<dbReference type="InterPro" id="IPR036833">
    <property type="entry name" value="BetaGal_dom3_sf"/>
</dbReference>
<dbReference type="InterPro" id="IPR018954">
    <property type="entry name" value="Betagal_dom2"/>
</dbReference>
<evidence type="ECO:0000256" key="6">
    <source>
        <dbReference type="ARBA" id="ARBA00022448"/>
    </source>
</evidence>
<dbReference type="PROSITE" id="PS00217">
    <property type="entry name" value="SUGAR_TRANSPORT_2"/>
    <property type="match status" value="1"/>
</dbReference>
<keyword evidence="10 16" id="KW-1133">Transmembrane helix</keyword>
<comment type="caution">
    <text evidence="18">The sequence shown here is derived from an EMBL/GenBank/DDBJ whole genome shotgun (WGS) entry which is preliminary data.</text>
</comment>
<dbReference type="GO" id="GO:0005975">
    <property type="term" value="P:carbohydrate metabolic process"/>
    <property type="evidence" value="ECO:0007669"/>
    <property type="project" value="InterPro"/>
</dbReference>
<dbReference type="OrthoDB" id="1657402at2759"/>
<evidence type="ECO:0000256" key="5">
    <source>
        <dbReference type="ARBA" id="ARBA00012756"/>
    </source>
</evidence>
<dbReference type="InterPro" id="IPR008979">
    <property type="entry name" value="Galactose-bd-like_sf"/>
</dbReference>
<dbReference type="InterPro" id="IPR025972">
    <property type="entry name" value="BetaGal_dom3"/>
</dbReference>
<feature type="transmembrane region" description="Helical" evidence="16">
    <location>
        <begin position="1680"/>
        <end position="1700"/>
    </location>
</feature>
<protein>
    <recommendedName>
        <fullName evidence="5 14">Beta-galactosidase</fullName>
        <ecNumber evidence="5 14">3.2.1.23</ecNumber>
    </recommendedName>
</protein>
<dbReference type="EMBL" id="JAANBB010000005">
    <property type="protein sequence ID" value="KAF7557462.1"/>
    <property type="molecule type" value="Genomic_DNA"/>
</dbReference>
<dbReference type="SUPFAM" id="SSF103473">
    <property type="entry name" value="MFS general substrate transporter"/>
    <property type="match status" value="1"/>
</dbReference>
<dbReference type="InterPro" id="IPR005828">
    <property type="entry name" value="MFS_sugar_transport-like"/>
</dbReference>
<evidence type="ECO:0000256" key="4">
    <source>
        <dbReference type="ARBA" id="ARBA00010992"/>
    </source>
</evidence>
<evidence type="ECO:0000256" key="12">
    <source>
        <dbReference type="ARBA" id="ARBA00023180"/>
    </source>
</evidence>
<dbReference type="FunFam" id="1.20.1250.20:FF:000090">
    <property type="entry name" value="MFS sugar transporter, putative"/>
    <property type="match status" value="1"/>
</dbReference>
<reference evidence="18" key="1">
    <citation type="submission" date="2020-03" db="EMBL/GenBank/DDBJ databases">
        <title>Draft Genome Sequence of Cylindrodendrum hubeiense.</title>
        <authorList>
            <person name="Buettner E."/>
            <person name="Kellner H."/>
        </authorList>
    </citation>
    <scope>NUCLEOTIDE SEQUENCE</scope>
    <source>
        <strain evidence="18">IHI 201604</strain>
    </source>
</reference>
<keyword evidence="19" id="KW-1185">Reference proteome</keyword>
<evidence type="ECO:0000256" key="7">
    <source>
        <dbReference type="ARBA" id="ARBA00022692"/>
    </source>
</evidence>
<dbReference type="InterPro" id="IPR001944">
    <property type="entry name" value="Glycoside_Hdrlase_35"/>
</dbReference>
<evidence type="ECO:0000259" key="17">
    <source>
        <dbReference type="PROSITE" id="PS50850"/>
    </source>
</evidence>
<evidence type="ECO:0000256" key="3">
    <source>
        <dbReference type="ARBA" id="ARBA00009809"/>
    </source>
</evidence>
<feature type="domain" description="Major facilitator superfamily (MFS) profile" evidence="17">
    <location>
        <begin position="1265"/>
        <end position="1704"/>
    </location>
</feature>
<keyword evidence="11 16" id="KW-0472">Membrane</keyword>
<dbReference type="Gene3D" id="2.60.120.260">
    <property type="entry name" value="Galactose-binding domain-like"/>
    <property type="match status" value="2"/>
</dbReference>
<feature type="transmembrane region" description="Helical" evidence="16">
    <location>
        <begin position="1651"/>
        <end position="1674"/>
    </location>
</feature>
<dbReference type="SUPFAM" id="SSF51011">
    <property type="entry name" value="Glycosyl hydrolase domain"/>
    <property type="match status" value="1"/>
</dbReference>
<dbReference type="Gene3D" id="2.60.390.10">
    <property type="entry name" value="Beta-galactosidase, domain 3"/>
    <property type="match status" value="1"/>
</dbReference>
<dbReference type="InterPro" id="IPR020846">
    <property type="entry name" value="MFS_dom"/>
</dbReference>
<keyword evidence="8" id="KW-0732">Signal</keyword>
<dbReference type="Pfam" id="PF01301">
    <property type="entry name" value="Glyco_hydro_35"/>
    <property type="match status" value="1"/>
</dbReference>
<feature type="region of interest" description="Disordered" evidence="15">
    <location>
        <begin position="1733"/>
        <end position="1764"/>
    </location>
</feature>
<gene>
    <name evidence="18" type="ORF">G7Z17_g675</name>
</gene>
<dbReference type="PROSITE" id="PS51257">
    <property type="entry name" value="PROKAR_LIPOPROTEIN"/>
    <property type="match status" value="1"/>
</dbReference>
<dbReference type="Pfam" id="PF13364">
    <property type="entry name" value="BetaGal_ABD2"/>
    <property type="match status" value="2"/>
</dbReference>
<evidence type="ECO:0000256" key="13">
    <source>
        <dbReference type="ARBA" id="ARBA00023295"/>
    </source>
</evidence>
<evidence type="ECO:0000256" key="8">
    <source>
        <dbReference type="ARBA" id="ARBA00022729"/>
    </source>
</evidence>
<feature type="compositionally biased region" description="Basic and acidic residues" evidence="15">
    <location>
        <begin position="1752"/>
        <end position="1764"/>
    </location>
</feature>
<dbReference type="InterPro" id="IPR025300">
    <property type="entry name" value="BetaGal_jelly_roll_dom"/>
</dbReference>
<dbReference type="InterPro" id="IPR005829">
    <property type="entry name" value="Sugar_transporter_CS"/>
</dbReference>
<feature type="transmembrane region" description="Helical" evidence="16">
    <location>
        <begin position="1422"/>
        <end position="1444"/>
    </location>
</feature>
<dbReference type="Pfam" id="PF06441">
    <property type="entry name" value="EHN"/>
    <property type="match status" value="1"/>
</dbReference>
<dbReference type="SMART" id="SM01029">
    <property type="entry name" value="BetaGal_dom2"/>
    <property type="match status" value="1"/>
</dbReference>
<organism evidence="18 19">
    <name type="scientific">Cylindrodendrum hubeiense</name>
    <dbReference type="NCBI Taxonomy" id="595255"/>
    <lineage>
        <taxon>Eukaryota</taxon>
        <taxon>Fungi</taxon>
        <taxon>Dikarya</taxon>
        <taxon>Ascomycota</taxon>
        <taxon>Pezizomycotina</taxon>
        <taxon>Sordariomycetes</taxon>
        <taxon>Hypocreomycetidae</taxon>
        <taxon>Hypocreales</taxon>
        <taxon>Nectriaceae</taxon>
        <taxon>Cylindrodendrum</taxon>
    </lineage>
</organism>
<evidence type="ECO:0000256" key="9">
    <source>
        <dbReference type="ARBA" id="ARBA00022801"/>
    </source>
</evidence>
<keyword evidence="6" id="KW-0813">Transport</keyword>
<evidence type="ECO:0000313" key="18">
    <source>
        <dbReference type="EMBL" id="KAF7557462.1"/>
    </source>
</evidence>
<keyword evidence="9 14" id="KW-0378">Hydrolase</keyword>
<keyword evidence="13 14" id="KW-0326">Glycosidase</keyword>
<dbReference type="Pfam" id="PF10435">
    <property type="entry name" value="BetaGal_dom2"/>
    <property type="match status" value="1"/>
</dbReference>
<evidence type="ECO:0000256" key="15">
    <source>
        <dbReference type="SAM" id="MobiDB-lite"/>
    </source>
</evidence>
<dbReference type="InterPro" id="IPR010497">
    <property type="entry name" value="Epoxide_hydro_N"/>
</dbReference>
<feature type="transmembrane region" description="Helical" evidence="16">
    <location>
        <begin position="1263"/>
        <end position="1286"/>
    </location>
</feature>
<dbReference type="Proteomes" id="UP000722485">
    <property type="component" value="Unassembled WGS sequence"/>
</dbReference>
<dbReference type="InterPro" id="IPR019801">
    <property type="entry name" value="Glyco_hydro_35_CS"/>
</dbReference>
<feature type="transmembrane region" description="Helical" evidence="16">
    <location>
        <begin position="1359"/>
        <end position="1379"/>
    </location>
</feature>
<dbReference type="Pfam" id="PF13363">
    <property type="entry name" value="BetaGal_dom3"/>
    <property type="match status" value="1"/>
</dbReference>
<evidence type="ECO:0000256" key="1">
    <source>
        <dbReference type="ARBA" id="ARBA00001412"/>
    </source>
</evidence>
<dbReference type="PANTHER" id="PTHR48022">
    <property type="entry name" value="PLASTIDIC GLUCOSE TRANSPORTER 4"/>
    <property type="match status" value="1"/>
</dbReference>
<dbReference type="InterPro" id="IPR003663">
    <property type="entry name" value="Sugar/inositol_transpt"/>
</dbReference>
<feature type="transmembrane region" description="Helical" evidence="16">
    <location>
        <begin position="1334"/>
        <end position="1353"/>
    </location>
</feature>
<dbReference type="PROSITE" id="PS01182">
    <property type="entry name" value="GLYCOSYL_HYDROL_F35"/>
    <property type="match status" value="1"/>
</dbReference>
<feature type="transmembrane region" description="Helical" evidence="16">
    <location>
        <begin position="1391"/>
        <end position="1410"/>
    </location>
</feature>
<dbReference type="EC" id="3.2.1.23" evidence="5 14"/>
<name>A0A9P5HKS6_9HYPO</name>
<evidence type="ECO:0000256" key="14">
    <source>
        <dbReference type="RuleBase" id="RU000675"/>
    </source>
</evidence>
<dbReference type="SUPFAM" id="SSF49785">
    <property type="entry name" value="Galactose-binding domain-like"/>
    <property type="match status" value="2"/>
</dbReference>
<dbReference type="GO" id="GO:0004565">
    <property type="term" value="F:beta-galactosidase activity"/>
    <property type="evidence" value="ECO:0007669"/>
    <property type="project" value="UniProtKB-EC"/>
</dbReference>
<dbReference type="GO" id="GO:0005351">
    <property type="term" value="F:carbohydrate:proton symporter activity"/>
    <property type="evidence" value="ECO:0007669"/>
    <property type="project" value="TreeGrafter"/>
</dbReference>
<evidence type="ECO:0000256" key="11">
    <source>
        <dbReference type="ARBA" id="ARBA00023136"/>
    </source>
</evidence>
<dbReference type="InterPro" id="IPR031330">
    <property type="entry name" value="Gly_Hdrlase_35_cat"/>
</dbReference>
<dbReference type="FunFam" id="2.102.20.10:FF:000001">
    <property type="entry name" value="Beta-galactosidase A"/>
    <property type="match status" value="1"/>
</dbReference>
<dbReference type="Gene3D" id="1.20.1250.20">
    <property type="entry name" value="MFS general substrate transporter like domains"/>
    <property type="match status" value="1"/>
</dbReference>
<comment type="similarity">
    <text evidence="3">Belongs to the glycosyl hydrolase 35 family.</text>
</comment>
<dbReference type="PRINTS" id="PR00742">
    <property type="entry name" value="GLHYDRLASE35"/>
</dbReference>
<dbReference type="GO" id="GO:0016020">
    <property type="term" value="C:membrane"/>
    <property type="evidence" value="ECO:0007669"/>
    <property type="project" value="UniProtKB-SubCell"/>
</dbReference>
<dbReference type="SUPFAM" id="SSF117100">
    <property type="entry name" value="Beta-galactosidase LacA, domain 3"/>
    <property type="match status" value="1"/>
</dbReference>
<dbReference type="Gene3D" id="3.40.50.1820">
    <property type="entry name" value="alpha/beta hydrolase"/>
    <property type="match status" value="1"/>
</dbReference>
<feature type="compositionally biased region" description="Low complexity" evidence="15">
    <location>
        <begin position="1738"/>
        <end position="1751"/>
    </location>
</feature>
<dbReference type="Gene3D" id="3.20.20.80">
    <property type="entry name" value="Glycosidases"/>
    <property type="match status" value="1"/>
</dbReference>
<dbReference type="SUPFAM" id="SSF53474">
    <property type="entry name" value="alpha/beta-Hydrolases"/>
    <property type="match status" value="1"/>
</dbReference>
<dbReference type="PROSITE" id="PS50850">
    <property type="entry name" value="MFS"/>
    <property type="match status" value="1"/>
</dbReference>
<evidence type="ECO:0000313" key="19">
    <source>
        <dbReference type="Proteomes" id="UP000722485"/>
    </source>
</evidence>
<evidence type="ECO:0000256" key="16">
    <source>
        <dbReference type="SAM" id="Phobius"/>
    </source>
</evidence>
<dbReference type="InterPro" id="IPR050360">
    <property type="entry name" value="MFS_Sugar_Transporters"/>
</dbReference>
<comment type="similarity">
    <text evidence="4">Belongs to the major facilitator superfamily. Sugar transporter (TC 2.A.1.1) family.</text>
</comment>
<dbReference type="SUPFAM" id="SSF51445">
    <property type="entry name" value="(Trans)glycosidases"/>
    <property type="match status" value="1"/>
</dbReference>
<dbReference type="Gene3D" id="2.102.20.10">
    <property type="entry name" value="Beta-galactosidase, domain 2"/>
    <property type="match status" value="1"/>
</dbReference>
<dbReference type="NCBIfam" id="TIGR00879">
    <property type="entry name" value="SP"/>
    <property type="match status" value="1"/>
</dbReference>
<evidence type="ECO:0000256" key="2">
    <source>
        <dbReference type="ARBA" id="ARBA00004141"/>
    </source>
</evidence>
<sequence>MKLSTAIYTALSVAACNGRSLSRGGRPFDILQTPFERDLLQDIVTWDEHSLFIRGERATIFSAEIHPFRLPVPSLYLDLFQKVKAMGFNMVSFYIDWALLEGKPGDFRSDGIFDIEPFIEAAQEAGIYLLPRPGPYINAEVSGGGFPGWLQRVKGTLRTSDEDYLSATDNYMAHICSIIAKAQITNGGPVILFQPENEYSAAVGVTFPDQNYLKYVNDQARNAGIVVPLINNDAWQGKTGAPGTGIGAVDIYANPTKWSSSGLPTTWHSEHMAISPNTPYSIIETFGGTNWGNLGHCDGYTSYDYGSDRSITREKYAEMKLQGQFLRVSPGYTVSTPGNLSTSQYSTNGDIAITPLTSEDNDAFFVARHADHTSTESTSYKLKITTSAGDLTVPQLGGSLSLNGRDSKIHLADYPVGDYTLLYSTAEVYTWKKFADKTVLVLYGGPEELHEVAVKKASKFKLVEGDGVKFSVKKNVGIFHAYNYWVPDLPGDGDHPAFGSSIMNPESVIVNGGYLVRSVSVKGSTLSVQADFNTSTVLEVIGVPKKVSRLTVNGNVLKYTKSTLGNWISKPEVALPTIKVPDLSSLDWHYVDSLPEIKDKYDDSKWTVADHTTTNNTRVPLQNSVSLYGSDYGFHAGALIYRGHFTADGTESELKLWTQGGRAYASSVWLDGKFLGSFKGYDATGNYNSTYTLPKLVKGKRYVLTIIVDNTGLNGNWTPGYDEQKSPRGILDWVIVSPSGSKTPITKWKFTGNLGGEDYADKFRGPLNEGGFFFERQGYHLPSPPLRSFSSGSPFKGIDKPGVAFYTSKLRLDYPAEKYDIPLSFTFTNSTSETGAYRALLFVNGFQFGRYVSNIGPQTAFPVPEGVLNYRGDNWVGVALWALEDKGTKLPGFALTAGAPLQFNQVTPFRMDVEPEFIEVTKRKLELARLPREQDDFPEDDWSQGAKVSRVKELADYWRDEYDWDKQQRHLNAIFNHYLVKLNVPGYGPLVLHFTHAKSPNPNAIPMLFSHGWPGSFVEASKVVKELSDPKDTKKTSFHLVAPSIPGFGFSPAPEKSGVGPTIVARAYKILMTDILGYSWFVTQGGDFGSFITRSIAIQFPDVVRAQHLNMFPVPPPTLWSAPLAYLRWCLSGFCYSNFEHEALQVRQNFEADQSGYLEQQKTRPQTLGFALGDSPVGLLAWFVEKFHDWVDVDEAFSNDDIITLVMMHWIQGATPGLRFYREAFGKGLRDAESTFETFIPTAPLDVLAMAILNLGRGKSLQFGVTACCLIAFLLFGYDQGVFGGILQNESWLEQFNHPGDTKTGIIVSCYNLGCLAGCVINFVIGDILGRRRAIWLAMGFVIVGAILQTTAYNVPHLVIGRVVTGFGTGIKTSTVPMYQSELCDEKSRGRLVSSEVLFVGVGIVFAYWFDFGMSFVGGEVAWRLPIAFQITFALVVVLLVFGLPESPRWLLTKGREQEAVQVLCDVYEKEPSDIFVVSEVAAIKQAIELERSSSNEGSFLSVFKNDDIKTGYRVLLAWGVQFMNQAGGINLVVYYAPSVLVQNVGLSPRTAQILGGCINMMFMFGSILPSFALDRMGRRKTMLWGCAGLSICMLMISALLSRVGHANGHECASASVAFFFLYMFIFGMSVNCVPWVYVPEILPLQARTRGTAIGISSNWLWNFTVVMITPIIINRLKWAAYMIFFITNLLFVPVFYLYYPETSNLKLEDIDRIFTEGRNPVAVARDMAKTANQDAVDSNNGTSSTNGTGTDTEKGQEIIMERV</sequence>
<dbReference type="InterPro" id="IPR037110">
    <property type="entry name" value="Betagal_dom2_sf"/>
</dbReference>
<feature type="transmembrane region" description="Helical" evidence="16">
    <location>
        <begin position="1584"/>
        <end position="1605"/>
    </location>
</feature>
<dbReference type="FunFam" id="2.60.120.260:FF:000065">
    <property type="entry name" value="Beta-galactosidase A"/>
    <property type="match status" value="1"/>
</dbReference>
<dbReference type="InterPro" id="IPR017853">
    <property type="entry name" value="GH"/>
</dbReference>
<dbReference type="PANTHER" id="PTHR48022:SF72">
    <property type="entry name" value="MAJOR FACILITATOR SUPERFAMILY (MFS) PROFILE DOMAIN-CONTAINING PROTEIN-RELATED"/>
    <property type="match status" value="1"/>
</dbReference>
<comment type="catalytic activity">
    <reaction evidence="1 14">
        <text>Hydrolysis of terminal non-reducing beta-D-galactose residues in beta-D-galactosides.</text>
        <dbReference type="EC" id="3.2.1.23"/>
    </reaction>
</comment>
<feature type="transmembrane region" description="Helical" evidence="16">
    <location>
        <begin position="1617"/>
        <end position="1639"/>
    </location>
</feature>